<accession>A0ABT9SP85</accession>
<evidence type="ECO:0000256" key="1">
    <source>
        <dbReference type="SAM" id="Phobius"/>
    </source>
</evidence>
<keyword evidence="3" id="KW-1185">Reference proteome</keyword>
<gene>
    <name evidence="2" type="ORF">J2T04_003145</name>
</gene>
<sequence length="118" mass="13404">MKRSYFIFYGYAIAYCINMLFAWQIGNLNATSLAVQNAAVSSCSFCKTGEFTGYSEKDKTSVVSNASVVINKLYADRHQGLLYRDAEIVQQHKPIRSVENPKVWEGFDFIIKFPDKLS</sequence>
<dbReference type="RefSeq" id="WP_306845172.1">
    <property type="nucleotide sequence ID" value="NZ_JAUSRL010000005.1"/>
</dbReference>
<keyword evidence="1" id="KW-1133">Transmembrane helix</keyword>
<evidence type="ECO:0000313" key="2">
    <source>
        <dbReference type="EMBL" id="MDP9961247.1"/>
    </source>
</evidence>
<evidence type="ECO:0000313" key="3">
    <source>
        <dbReference type="Proteomes" id="UP001235513"/>
    </source>
</evidence>
<dbReference type="EMBL" id="JAUSRL010000005">
    <property type="protein sequence ID" value="MDP9961247.1"/>
    <property type="molecule type" value="Genomic_DNA"/>
</dbReference>
<dbReference type="Proteomes" id="UP001235513">
    <property type="component" value="Unassembled WGS sequence"/>
</dbReference>
<name>A0ABT9SP85_9FLAO</name>
<organism evidence="2 3">
    <name type="scientific">Chryseobacterium lathyri</name>
    <dbReference type="NCBI Taxonomy" id="395933"/>
    <lineage>
        <taxon>Bacteria</taxon>
        <taxon>Pseudomonadati</taxon>
        <taxon>Bacteroidota</taxon>
        <taxon>Flavobacteriia</taxon>
        <taxon>Flavobacteriales</taxon>
        <taxon>Weeksellaceae</taxon>
        <taxon>Chryseobacterium group</taxon>
        <taxon>Chryseobacterium</taxon>
    </lineage>
</organism>
<keyword evidence="1" id="KW-0472">Membrane</keyword>
<comment type="caution">
    <text evidence="2">The sequence shown here is derived from an EMBL/GenBank/DDBJ whole genome shotgun (WGS) entry which is preliminary data.</text>
</comment>
<feature type="transmembrane region" description="Helical" evidence="1">
    <location>
        <begin position="6"/>
        <end position="23"/>
    </location>
</feature>
<protein>
    <submittedName>
        <fullName evidence="2">Uncharacterized protein</fullName>
    </submittedName>
</protein>
<keyword evidence="1" id="KW-0812">Transmembrane</keyword>
<reference evidence="2 3" key="1">
    <citation type="submission" date="2023-07" db="EMBL/GenBank/DDBJ databases">
        <title>Sorghum-associated microbial communities from plants grown in Nebraska, USA.</title>
        <authorList>
            <person name="Schachtman D."/>
        </authorList>
    </citation>
    <scope>NUCLEOTIDE SEQUENCE [LARGE SCALE GENOMIC DNA]</scope>
    <source>
        <strain evidence="2 3">CC351</strain>
    </source>
</reference>
<proteinExistence type="predicted"/>